<sequence length="987" mass="111245">MHRLLFLFTLLLITFNIYAQDTNNPLLAKDVESQTKWVDSVYNALTLKEKIGQLYMVQVFSSQTDAEKTKVLNLIKENKIGGIIYSKGGPYRQAKLNNELQAASKTPLLIGMDAEWGLSMRLDSTYSFPWNMTLGAIKDKFLIEQTGRQLGEHCKRLGVHFNFAPVVDINTNPNNPIIGNRSFGEDRDNVTEKAAAFMKGMQSAGVLANAKHFPGHGDTEDDSHLTLPTVAFDAKRIDSIELYPYKRLIKDGLSSVMVAHLNIPSLDPRPGYPSSISKNIVTSILKEKLGFKGLIFTDALTMKGAADYKFEGLDGVTEGATDTVGNIDLAAFLAGNDVMLMSENPESGIAKLEKAFNKNLFSEERLALSVKKVLQAKYKVGLNNYKPISTYNLDKDLNRLYDDILYEKLMEAAITIARDSSNLLPLRHLETKKIAYVELGDAGGETFLKTLKRYAQVHEVKADKLSDLIAKLQNYNTVIVGFHKSNDNPWKSYKFTDKELTWLYEIARTNTVILDVFAKPYALLDLQTVTNIESVVVSYQNSEIAQETSAEIIFGALAAKGNLPVSAGPYFNVGDGVQTNSLERLGYSIPERVGLSSYRLKKIDSIANHAINGGMTPGIQLIVARKGKVVYNKNFGKHTYSNTAQKVREDDLYDVASLTKIVATLPLFMEMEEQGIVSLDTKLSEAIPYYKNSNKKDITFKKMLSHYAQLKPWIPFYFKTLDTVTKQPSTKYYRKSPTGKFNVKVANNLYMREDYKDSIPKIIKETDLLSRLRYRYSDLPYYILKQYIEKHYNKPLNELVQDHFYKSLGANNTIYNPYKTISNTRITPSEEDDYYRFQKVQGYVHDMGAAMQDGVGGHAGVFSNANDIAKIMQMYLQKGYYGGVRYLKPETLDKFNTCYYCSKNVRRGIGFDKPQLGESGPTCGCVSMTSFGHSGFTGTYTWADPEEELVYVFMANRTYPTSKGKNMLLRENIRTNIQEAIYEAIIK</sequence>
<dbReference type="InterPro" id="IPR050226">
    <property type="entry name" value="NagZ_Beta-hexosaminidase"/>
</dbReference>
<keyword evidence="5" id="KW-0326">Glycosidase</keyword>
<dbReference type="InterPro" id="IPR019800">
    <property type="entry name" value="Glyco_hydro_3_AS"/>
</dbReference>
<reference evidence="9 10" key="1">
    <citation type="submission" date="2017-01" db="EMBL/GenBank/DDBJ databases">
        <title>Complete genome of Lacinutrix venerupis DOK2-8 isolated from seawater in Dokdo.</title>
        <authorList>
            <person name="Chi W.-J."/>
            <person name="Kim J.H."/>
        </authorList>
    </citation>
    <scope>NUCLEOTIDE SEQUENCE [LARGE SCALE GENOMIC DNA]</scope>
    <source>
        <strain evidence="9 10">DOK2-8</strain>
    </source>
</reference>
<feature type="signal peptide" evidence="6">
    <location>
        <begin position="1"/>
        <end position="19"/>
    </location>
</feature>
<dbReference type="SUPFAM" id="SSF56601">
    <property type="entry name" value="beta-lactamase/transpeptidase-like"/>
    <property type="match status" value="1"/>
</dbReference>
<dbReference type="Pfam" id="PF00144">
    <property type="entry name" value="Beta-lactamase"/>
    <property type="match status" value="1"/>
</dbReference>
<keyword evidence="10" id="KW-1185">Reference proteome</keyword>
<gene>
    <name evidence="9" type="ORF">BWR22_07890</name>
</gene>
<evidence type="ECO:0000313" key="9">
    <source>
        <dbReference type="EMBL" id="APY00237.1"/>
    </source>
</evidence>
<evidence type="ECO:0000256" key="5">
    <source>
        <dbReference type="ARBA" id="ARBA00023295"/>
    </source>
</evidence>
<dbReference type="PRINTS" id="PR00133">
    <property type="entry name" value="GLHYDRLASE3"/>
</dbReference>
<evidence type="ECO:0000259" key="8">
    <source>
        <dbReference type="Pfam" id="PF00933"/>
    </source>
</evidence>
<dbReference type="InterPro" id="IPR036881">
    <property type="entry name" value="Glyco_hydro_3_C_sf"/>
</dbReference>
<keyword evidence="6" id="KW-0732">Signal</keyword>
<comment type="similarity">
    <text evidence="2">Belongs to the glycosyl hydrolase 3 family.</text>
</comment>
<dbReference type="Gene3D" id="3.40.50.1700">
    <property type="entry name" value="Glycoside hydrolase family 3 C-terminal domain"/>
    <property type="match status" value="1"/>
</dbReference>
<evidence type="ECO:0000256" key="6">
    <source>
        <dbReference type="SAM" id="SignalP"/>
    </source>
</evidence>
<dbReference type="Gene3D" id="3.40.710.10">
    <property type="entry name" value="DD-peptidase/beta-lactamase superfamily"/>
    <property type="match status" value="1"/>
</dbReference>
<feature type="chain" id="PRO_5042110155" description="beta-N-acetylhexosaminidase" evidence="6">
    <location>
        <begin position="20"/>
        <end position="987"/>
    </location>
</feature>
<dbReference type="GO" id="GO:0009254">
    <property type="term" value="P:peptidoglycan turnover"/>
    <property type="evidence" value="ECO:0007669"/>
    <property type="project" value="TreeGrafter"/>
</dbReference>
<dbReference type="EC" id="3.2.1.52" evidence="3"/>
<dbReference type="Proteomes" id="UP000187506">
    <property type="component" value="Chromosome"/>
</dbReference>
<accession>A0AAC9LMU7</accession>
<dbReference type="InterPro" id="IPR012338">
    <property type="entry name" value="Beta-lactam/transpept-like"/>
</dbReference>
<dbReference type="GO" id="GO:0004563">
    <property type="term" value="F:beta-N-acetylhexosaminidase activity"/>
    <property type="evidence" value="ECO:0007669"/>
    <property type="project" value="UniProtKB-EC"/>
</dbReference>
<dbReference type="GO" id="GO:0005975">
    <property type="term" value="P:carbohydrate metabolic process"/>
    <property type="evidence" value="ECO:0007669"/>
    <property type="project" value="InterPro"/>
</dbReference>
<evidence type="ECO:0000256" key="2">
    <source>
        <dbReference type="ARBA" id="ARBA00005336"/>
    </source>
</evidence>
<dbReference type="Pfam" id="PF00933">
    <property type="entry name" value="Glyco_hydro_3"/>
    <property type="match status" value="1"/>
</dbReference>
<keyword evidence="4" id="KW-0378">Hydrolase</keyword>
<evidence type="ECO:0000256" key="1">
    <source>
        <dbReference type="ARBA" id="ARBA00001231"/>
    </source>
</evidence>
<dbReference type="SUPFAM" id="SSF51445">
    <property type="entry name" value="(Trans)glycosidases"/>
    <property type="match status" value="1"/>
</dbReference>
<evidence type="ECO:0000256" key="4">
    <source>
        <dbReference type="ARBA" id="ARBA00022801"/>
    </source>
</evidence>
<name>A0AAC9LMU7_9FLAO</name>
<evidence type="ECO:0000256" key="3">
    <source>
        <dbReference type="ARBA" id="ARBA00012663"/>
    </source>
</evidence>
<proteinExistence type="inferred from homology"/>
<dbReference type="Gene3D" id="3.20.20.300">
    <property type="entry name" value="Glycoside hydrolase, family 3, N-terminal domain"/>
    <property type="match status" value="1"/>
</dbReference>
<dbReference type="InterPro" id="IPR017853">
    <property type="entry name" value="GH"/>
</dbReference>
<dbReference type="PANTHER" id="PTHR30480:SF13">
    <property type="entry name" value="BETA-HEXOSAMINIDASE"/>
    <property type="match status" value="1"/>
</dbReference>
<feature type="domain" description="Glycoside hydrolase family 3 N-terminal" evidence="8">
    <location>
        <begin position="46"/>
        <end position="375"/>
    </location>
</feature>
<dbReference type="EMBL" id="CP019352">
    <property type="protein sequence ID" value="APY00237.1"/>
    <property type="molecule type" value="Genomic_DNA"/>
</dbReference>
<dbReference type="InterPro" id="IPR001764">
    <property type="entry name" value="Glyco_hydro_3_N"/>
</dbReference>
<comment type="catalytic activity">
    <reaction evidence="1">
        <text>Hydrolysis of terminal non-reducing N-acetyl-D-hexosamine residues in N-acetyl-beta-D-hexosaminides.</text>
        <dbReference type="EC" id="3.2.1.52"/>
    </reaction>
</comment>
<dbReference type="RefSeq" id="WP_076733144.1">
    <property type="nucleotide sequence ID" value="NZ_CP019352.1"/>
</dbReference>
<organism evidence="9 10">
    <name type="scientific">Lacinutrix venerupis</name>
    <dbReference type="NCBI Taxonomy" id="1486034"/>
    <lineage>
        <taxon>Bacteria</taxon>
        <taxon>Pseudomonadati</taxon>
        <taxon>Bacteroidota</taxon>
        <taxon>Flavobacteriia</taxon>
        <taxon>Flavobacteriales</taxon>
        <taxon>Flavobacteriaceae</taxon>
        <taxon>Lacinutrix</taxon>
    </lineage>
</organism>
<protein>
    <recommendedName>
        <fullName evidence="3">beta-N-acetylhexosaminidase</fullName>
        <ecNumber evidence="3">3.2.1.52</ecNumber>
    </recommendedName>
</protein>
<evidence type="ECO:0000313" key="10">
    <source>
        <dbReference type="Proteomes" id="UP000187506"/>
    </source>
</evidence>
<dbReference type="AlphaFoldDB" id="A0AAC9LMU7"/>
<dbReference type="InterPro" id="IPR036962">
    <property type="entry name" value="Glyco_hydro_3_N_sf"/>
</dbReference>
<dbReference type="KEGG" id="lvn:BWR22_07890"/>
<feature type="domain" description="Beta-lactamase-related" evidence="7">
    <location>
        <begin position="611"/>
        <end position="964"/>
    </location>
</feature>
<evidence type="ECO:0000259" key="7">
    <source>
        <dbReference type="Pfam" id="PF00144"/>
    </source>
</evidence>
<dbReference type="InterPro" id="IPR001466">
    <property type="entry name" value="Beta-lactam-related"/>
</dbReference>
<dbReference type="PANTHER" id="PTHR30480">
    <property type="entry name" value="BETA-HEXOSAMINIDASE-RELATED"/>
    <property type="match status" value="1"/>
</dbReference>
<dbReference type="PROSITE" id="PS00775">
    <property type="entry name" value="GLYCOSYL_HYDROL_F3"/>
    <property type="match status" value="1"/>
</dbReference>